<organism evidence="23 24">
    <name type="scientific">Paractinoplanes hotanensis</name>
    <dbReference type="NCBI Taxonomy" id="2906497"/>
    <lineage>
        <taxon>Bacteria</taxon>
        <taxon>Bacillati</taxon>
        <taxon>Actinomycetota</taxon>
        <taxon>Actinomycetes</taxon>
        <taxon>Micromonosporales</taxon>
        <taxon>Micromonosporaceae</taxon>
        <taxon>Paractinoplanes</taxon>
    </lineage>
</organism>
<dbReference type="RefSeq" id="WP_251801359.1">
    <property type="nucleotide sequence ID" value="NZ_JAMQOL010000041.1"/>
</dbReference>
<evidence type="ECO:0000256" key="14">
    <source>
        <dbReference type="ARBA" id="ARBA00023004"/>
    </source>
</evidence>
<dbReference type="CDD" id="cd03467">
    <property type="entry name" value="Rieske"/>
    <property type="match status" value="1"/>
</dbReference>
<evidence type="ECO:0000256" key="16">
    <source>
        <dbReference type="ARBA" id="ARBA00023136"/>
    </source>
</evidence>
<keyword evidence="8 21" id="KW-0812">Transmembrane</keyword>
<feature type="domain" description="Rieske" evidence="22">
    <location>
        <begin position="285"/>
        <end position="351"/>
    </location>
</feature>
<comment type="similarity">
    <text evidence="3">Belongs to the Rieske iron-sulfur protein family.</text>
</comment>
<keyword evidence="17" id="KW-1015">Disulfide bond</keyword>
<sequence length="368" mass="40464">MTTLHHDAPDAPEPVDVDDPRLSRFDIVKEGLRRDEIEVITYESQFHGTNSKAEKRVVRNIALLFIIAGLAAFAFLGFYIFWPWRFELGHTMGDYYTPLLGITLGISLFAVGFAILAWAKKLLPHEVSIQARHDGASPTDEQKITGQTMLFVGDELNQGVQRRPLLKGAIGFGLAPIGLVAAAPLIGGLIENPHKADQPDLFTTGFSPVKNGGNLVRLTRDDGTPIRPEDVSTGGQMTVFPGVPHGATNEYADSPTLLIHLRPDDAEETRNNAAADRRNAGSMWGNYVAYSKICTHAGCPASLYEQQTNRLLCPCHQSQFLITRNAQPIFGPATRRLPMLPLGVDEEGYFVATSDFKDTVGPDFWERP</sequence>
<feature type="transmembrane region" description="Helical" evidence="21">
    <location>
        <begin position="169"/>
        <end position="190"/>
    </location>
</feature>
<accession>A0ABT0Y6E0</accession>
<keyword evidence="14" id="KW-0408">Iron</keyword>
<keyword evidence="7" id="KW-0679">Respiratory chain</keyword>
<comment type="subcellular location">
    <subcellularLocation>
        <location evidence="2">Cell membrane</location>
        <topology evidence="2">Multi-pass membrane protein</topology>
    </subcellularLocation>
</comment>
<dbReference type="EMBL" id="JAMQOL010000041">
    <property type="protein sequence ID" value="MCM4081599.1"/>
    <property type="molecule type" value="Genomic_DNA"/>
</dbReference>
<proteinExistence type="inferred from homology"/>
<evidence type="ECO:0000256" key="7">
    <source>
        <dbReference type="ARBA" id="ARBA00022660"/>
    </source>
</evidence>
<evidence type="ECO:0000256" key="10">
    <source>
        <dbReference type="ARBA" id="ARBA00022723"/>
    </source>
</evidence>
<evidence type="ECO:0000259" key="22">
    <source>
        <dbReference type="PROSITE" id="PS51296"/>
    </source>
</evidence>
<dbReference type="InterPro" id="IPR045603">
    <property type="entry name" value="QcrA_N"/>
</dbReference>
<evidence type="ECO:0000256" key="19">
    <source>
        <dbReference type="ARBA" id="ARBA00032409"/>
    </source>
</evidence>
<evidence type="ECO:0000313" key="24">
    <source>
        <dbReference type="Proteomes" id="UP001523216"/>
    </source>
</evidence>
<dbReference type="PROSITE" id="PS51296">
    <property type="entry name" value="RIESKE"/>
    <property type="match status" value="1"/>
</dbReference>
<keyword evidence="11" id="KW-0249">Electron transport</keyword>
<keyword evidence="13" id="KW-0560">Oxidoreductase</keyword>
<dbReference type="InterPro" id="IPR014349">
    <property type="entry name" value="Rieske_Fe-S_prot"/>
</dbReference>
<keyword evidence="24" id="KW-1185">Reference proteome</keyword>
<keyword evidence="9" id="KW-0001">2Fe-2S</keyword>
<evidence type="ECO:0000256" key="6">
    <source>
        <dbReference type="ARBA" id="ARBA00022475"/>
    </source>
</evidence>
<evidence type="ECO:0000256" key="17">
    <source>
        <dbReference type="ARBA" id="ARBA00023157"/>
    </source>
</evidence>
<protein>
    <recommendedName>
        <fullName evidence="4">Cytochrome bc1 complex Rieske iron-sulfur subunit</fullName>
    </recommendedName>
    <alternativeName>
        <fullName evidence="18">Cytochrome bc1 reductase complex subunit QcrA</fullName>
    </alternativeName>
    <alternativeName>
        <fullName evidence="19">Rieske iron-sulfur protein</fullName>
    </alternativeName>
</protein>
<feature type="transmembrane region" description="Helical" evidence="21">
    <location>
        <begin position="96"/>
        <end position="119"/>
    </location>
</feature>
<feature type="transmembrane region" description="Helical" evidence="21">
    <location>
        <begin position="61"/>
        <end position="84"/>
    </location>
</feature>
<dbReference type="Pfam" id="PF19297">
    <property type="entry name" value="QcrA_N"/>
    <property type="match status" value="1"/>
</dbReference>
<keyword evidence="15" id="KW-0411">Iron-sulfur</keyword>
<keyword evidence="6" id="KW-1003">Cell membrane</keyword>
<feature type="region of interest" description="Disordered" evidence="20">
    <location>
        <begin position="213"/>
        <end position="235"/>
    </location>
</feature>
<dbReference type="Gene3D" id="2.102.10.10">
    <property type="entry name" value="Rieske [2Fe-2S] iron-sulphur domain"/>
    <property type="match status" value="1"/>
</dbReference>
<evidence type="ECO:0000256" key="3">
    <source>
        <dbReference type="ARBA" id="ARBA00010651"/>
    </source>
</evidence>
<keyword evidence="12 21" id="KW-1133">Transmembrane helix</keyword>
<evidence type="ECO:0000256" key="12">
    <source>
        <dbReference type="ARBA" id="ARBA00022989"/>
    </source>
</evidence>
<evidence type="ECO:0000256" key="18">
    <source>
        <dbReference type="ARBA" id="ARBA00029586"/>
    </source>
</evidence>
<feature type="compositionally biased region" description="Basic and acidic residues" evidence="20">
    <location>
        <begin position="218"/>
        <end position="230"/>
    </location>
</feature>
<evidence type="ECO:0000256" key="13">
    <source>
        <dbReference type="ARBA" id="ARBA00023002"/>
    </source>
</evidence>
<reference evidence="23 24" key="1">
    <citation type="submission" date="2022-06" db="EMBL/GenBank/DDBJ databases">
        <title>Actinoplanes abujensis sp. nov., isolated from Nigerian arid soil.</title>
        <authorList>
            <person name="Ding P."/>
        </authorList>
    </citation>
    <scope>NUCLEOTIDE SEQUENCE [LARGE SCALE GENOMIC DNA]</scope>
    <source>
        <strain evidence="24">TRM88002</strain>
    </source>
</reference>
<dbReference type="SUPFAM" id="SSF50022">
    <property type="entry name" value="ISP domain"/>
    <property type="match status" value="1"/>
</dbReference>
<gene>
    <name evidence="23" type="ORF">LXN57_28895</name>
</gene>
<dbReference type="InterPro" id="IPR017941">
    <property type="entry name" value="Rieske_2Fe-2S"/>
</dbReference>
<evidence type="ECO:0000256" key="15">
    <source>
        <dbReference type="ARBA" id="ARBA00023014"/>
    </source>
</evidence>
<keyword evidence="5" id="KW-0813">Transport</keyword>
<dbReference type="Pfam" id="PF00355">
    <property type="entry name" value="Rieske"/>
    <property type="match status" value="1"/>
</dbReference>
<name>A0ABT0Y6E0_9ACTN</name>
<evidence type="ECO:0000256" key="9">
    <source>
        <dbReference type="ARBA" id="ARBA00022714"/>
    </source>
</evidence>
<evidence type="ECO:0000256" key="21">
    <source>
        <dbReference type="SAM" id="Phobius"/>
    </source>
</evidence>
<evidence type="ECO:0000313" key="23">
    <source>
        <dbReference type="EMBL" id="MCM4081599.1"/>
    </source>
</evidence>
<evidence type="ECO:0000256" key="8">
    <source>
        <dbReference type="ARBA" id="ARBA00022692"/>
    </source>
</evidence>
<keyword evidence="16 21" id="KW-0472">Membrane</keyword>
<comment type="caution">
    <text evidence="23">The sequence shown here is derived from an EMBL/GenBank/DDBJ whole genome shotgun (WGS) entry which is preliminary data.</text>
</comment>
<dbReference type="PANTHER" id="PTHR10134">
    <property type="entry name" value="CYTOCHROME B-C1 COMPLEX SUBUNIT RIESKE, MITOCHONDRIAL"/>
    <property type="match status" value="1"/>
</dbReference>
<dbReference type="InterPro" id="IPR036922">
    <property type="entry name" value="Rieske_2Fe-2S_sf"/>
</dbReference>
<evidence type="ECO:0000256" key="20">
    <source>
        <dbReference type="SAM" id="MobiDB-lite"/>
    </source>
</evidence>
<keyword evidence="10" id="KW-0479">Metal-binding</keyword>
<evidence type="ECO:0000256" key="2">
    <source>
        <dbReference type="ARBA" id="ARBA00004651"/>
    </source>
</evidence>
<comment type="function">
    <text evidence="1">Iron-sulfur subunit of the cytochrome bc1 complex, an essential component of the respiratory electron transport chain required for ATP synthesis. The bc1 complex catalyzes the oxidation of menaquinol and the reduction of cytochrome c in the respiratory chain. The bc1 complex operates through a Q-cycle mechanism that couples electron transfer to generation of the proton gradient that drives ATP synthesis.</text>
</comment>
<evidence type="ECO:0000256" key="1">
    <source>
        <dbReference type="ARBA" id="ARBA00002494"/>
    </source>
</evidence>
<dbReference type="Proteomes" id="UP001523216">
    <property type="component" value="Unassembled WGS sequence"/>
</dbReference>
<evidence type="ECO:0000256" key="11">
    <source>
        <dbReference type="ARBA" id="ARBA00022982"/>
    </source>
</evidence>
<evidence type="ECO:0000256" key="4">
    <source>
        <dbReference type="ARBA" id="ARBA00015816"/>
    </source>
</evidence>
<evidence type="ECO:0000256" key="5">
    <source>
        <dbReference type="ARBA" id="ARBA00022448"/>
    </source>
</evidence>